<evidence type="ECO:0000313" key="1">
    <source>
        <dbReference type="EMBL" id="RJF80920.1"/>
    </source>
</evidence>
<proteinExistence type="predicted"/>
<accession>A0A418VUV3</accession>
<sequence length="125" mass="13927">MPNAPDTTILETLRVECQATPEREAYWAERRRHAQLATLEDRMSVNVGAAILVAEPQPTGEVALFIKRGDGTLFSKRRLASLPEEALNLIDAAKAAHFDTPDRADAWLWGRWMDELSATVNRLAA</sequence>
<dbReference type="RefSeq" id="WP_119831012.1">
    <property type="nucleotide sequence ID" value="NZ_QYUL01000002.1"/>
</dbReference>
<gene>
    <name evidence="1" type="ORF">D3877_11835</name>
</gene>
<dbReference type="EMBL" id="QYUL01000002">
    <property type="protein sequence ID" value="RJF80920.1"/>
    <property type="molecule type" value="Genomic_DNA"/>
</dbReference>
<keyword evidence="2" id="KW-1185">Reference proteome</keyword>
<dbReference type="AlphaFoldDB" id="A0A418VUV3"/>
<organism evidence="1 2">
    <name type="scientific">Azospirillum cavernae</name>
    <dbReference type="NCBI Taxonomy" id="2320860"/>
    <lineage>
        <taxon>Bacteria</taxon>
        <taxon>Pseudomonadati</taxon>
        <taxon>Pseudomonadota</taxon>
        <taxon>Alphaproteobacteria</taxon>
        <taxon>Rhodospirillales</taxon>
        <taxon>Azospirillaceae</taxon>
        <taxon>Azospirillum</taxon>
    </lineage>
</organism>
<evidence type="ECO:0000313" key="2">
    <source>
        <dbReference type="Proteomes" id="UP000283458"/>
    </source>
</evidence>
<protein>
    <submittedName>
        <fullName evidence="1">Uncharacterized protein</fullName>
    </submittedName>
</protein>
<dbReference type="Proteomes" id="UP000283458">
    <property type="component" value="Unassembled WGS sequence"/>
</dbReference>
<reference evidence="1 2" key="1">
    <citation type="submission" date="2018-09" db="EMBL/GenBank/DDBJ databases">
        <authorList>
            <person name="Zhu H."/>
        </authorList>
    </citation>
    <scope>NUCLEOTIDE SEQUENCE [LARGE SCALE GENOMIC DNA]</scope>
    <source>
        <strain evidence="1 2">K2W22B-5</strain>
    </source>
</reference>
<name>A0A418VUV3_9PROT</name>
<comment type="caution">
    <text evidence="1">The sequence shown here is derived from an EMBL/GenBank/DDBJ whole genome shotgun (WGS) entry which is preliminary data.</text>
</comment>